<feature type="transmembrane region" description="Helical" evidence="1">
    <location>
        <begin position="354"/>
        <end position="373"/>
    </location>
</feature>
<dbReference type="RefSeq" id="WP_145106739.1">
    <property type="nucleotide sequence ID" value="NZ_CP036349.1"/>
</dbReference>
<dbReference type="AlphaFoldDB" id="A0A518K3E5"/>
<evidence type="ECO:0008006" key="4">
    <source>
        <dbReference type="Google" id="ProtNLM"/>
    </source>
</evidence>
<reference evidence="2 3" key="1">
    <citation type="submission" date="2019-02" db="EMBL/GenBank/DDBJ databases">
        <title>Deep-cultivation of Planctomycetes and their phenomic and genomic characterization uncovers novel biology.</title>
        <authorList>
            <person name="Wiegand S."/>
            <person name="Jogler M."/>
            <person name="Boedeker C."/>
            <person name="Pinto D."/>
            <person name="Vollmers J."/>
            <person name="Rivas-Marin E."/>
            <person name="Kohn T."/>
            <person name="Peeters S.H."/>
            <person name="Heuer A."/>
            <person name="Rast P."/>
            <person name="Oberbeckmann S."/>
            <person name="Bunk B."/>
            <person name="Jeske O."/>
            <person name="Meyerdierks A."/>
            <person name="Storesund J.E."/>
            <person name="Kallscheuer N."/>
            <person name="Luecker S."/>
            <person name="Lage O.M."/>
            <person name="Pohl T."/>
            <person name="Merkel B.J."/>
            <person name="Hornburger P."/>
            <person name="Mueller R.-W."/>
            <person name="Bruemmer F."/>
            <person name="Labrenz M."/>
            <person name="Spormann A.M."/>
            <person name="Op den Camp H."/>
            <person name="Overmann J."/>
            <person name="Amann R."/>
            <person name="Jetten M.S.M."/>
            <person name="Mascher T."/>
            <person name="Medema M.H."/>
            <person name="Devos D.P."/>
            <person name="Kaster A.-K."/>
            <person name="Ovreas L."/>
            <person name="Rohde M."/>
            <person name="Galperin M.Y."/>
            <person name="Jogler C."/>
        </authorList>
    </citation>
    <scope>NUCLEOTIDE SEQUENCE [LARGE SCALE GENOMIC DNA]</scope>
    <source>
        <strain evidence="2 3">Spa11</strain>
    </source>
</reference>
<accession>A0A518K3E5</accession>
<keyword evidence="1" id="KW-0812">Transmembrane</keyword>
<feature type="transmembrane region" description="Helical" evidence="1">
    <location>
        <begin position="408"/>
        <end position="430"/>
    </location>
</feature>
<feature type="transmembrane region" description="Helical" evidence="1">
    <location>
        <begin position="193"/>
        <end position="210"/>
    </location>
</feature>
<feature type="transmembrane region" description="Helical" evidence="1">
    <location>
        <begin position="6"/>
        <end position="28"/>
    </location>
</feature>
<dbReference type="KEGG" id="bmei:Spa11_04970"/>
<feature type="transmembrane region" description="Helical" evidence="1">
    <location>
        <begin position="71"/>
        <end position="92"/>
    </location>
</feature>
<proteinExistence type="predicted"/>
<keyword evidence="1" id="KW-1133">Transmembrane helix</keyword>
<dbReference type="EMBL" id="CP036349">
    <property type="protein sequence ID" value="QDV72323.1"/>
    <property type="molecule type" value="Genomic_DNA"/>
</dbReference>
<protein>
    <recommendedName>
        <fullName evidence="4">Oligosaccharide repeat unit polymerase</fullName>
    </recommendedName>
</protein>
<keyword evidence="1" id="KW-0472">Membrane</keyword>
<feature type="transmembrane region" description="Helical" evidence="1">
    <location>
        <begin position="168"/>
        <end position="187"/>
    </location>
</feature>
<feature type="transmembrane region" description="Helical" evidence="1">
    <location>
        <begin position="217"/>
        <end position="239"/>
    </location>
</feature>
<name>A0A518K3E5_9BACT</name>
<feature type="transmembrane region" description="Helical" evidence="1">
    <location>
        <begin position="40"/>
        <end position="59"/>
    </location>
</feature>
<dbReference type="Proteomes" id="UP000316426">
    <property type="component" value="Chromosome"/>
</dbReference>
<keyword evidence="3" id="KW-1185">Reference proteome</keyword>
<gene>
    <name evidence="2" type="ORF">Spa11_04970</name>
</gene>
<evidence type="ECO:0000313" key="2">
    <source>
        <dbReference type="EMBL" id="QDV72323.1"/>
    </source>
</evidence>
<evidence type="ECO:0000256" key="1">
    <source>
        <dbReference type="SAM" id="Phobius"/>
    </source>
</evidence>
<feature type="transmembrane region" description="Helical" evidence="1">
    <location>
        <begin position="112"/>
        <end position="134"/>
    </location>
</feature>
<evidence type="ECO:0000313" key="3">
    <source>
        <dbReference type="Proteomes" id="UP000316426"/>
    </source>
</evidence>
<feature type="transmembrane region" description="Helical" evidence="1">
    <location>
        <begin position="140"/>
        <end position="161"/>
    </location>
</feature>
<organism evidence="2 3">
    <name type="scientific">Botrimarina mediterranea</name>
    <dbReference type="NCBI Taxonomy" id="2528022"/>
    <lineage>
        <taxon>Bacteria</taxon>
        <taxon>Pseudomonadati</taxon>
        <taxon>Planctomycetota</taxon>
        <taxon>Planctomycetia</taxon>
        <taxon>Pirellulales</taxon>
        <taxon>Lacipirellulaceae</taxon>
        <taxon>Botrimarina</taxon>
    </lineage>
</organism>
<sequence>MNAQDKLLYVFSAAFAVVIALMIIVPIVRRKSDIFTAWNFFLVGAFVFNGMSGLSAATFQEYLPSLSRSTYLLYYLGVVLFYGTASLTYYAFKAPRRLAGNTLLNWPEISSVTAPLIAIGLMSLIVGIIVPIPIPFIGQLMMQFSLVAPAIAVAVLTVAWFRDRTNMLLLAMLIMAIPVAVGASVAVGGSRRYLMSMLAAVPVSMYWVWLRYKPTSQILTTVGVAIAVVVPVLAGYGAVRHADLSEKTNAVDRARLVLMALPNAIKKGGSSEGFMGQDSVECALSVIQLLNDGSRQMEVEPLASLWLMVTNPIPRSMWEEKPESVGLHLVNYFGLRGTTANLGLNVVGQCYYDGGIPVLILYAVMMGAFLRYYDELLVRRPGNPLLIGGLVAMSSQLIGWTRGCIGLMGMQIVQSVILVLLTAWIARMVFGTKLIYPRTGHIADYPILRSAKDWQRWMGSYSGVAPGAGRQTLQAD</sequence>